<dbReference type="CDD" id="cd14014">
    <property type="entry name" value="STKc_PknB_like"/>
    <property type="match status" value="1"/>
</dbReference>
<dbReference type="PROSITE" id="PS00108">
    <property type="entry name" value="PROTEIN_KINASE_ST"/>
    <property type="match status" value="1"/>
</dbReference>
<dbReference type="InterPro" id="IPR011050">
    <property type="entry name" value="Pectin_lyase_fold/virulence"/>
</dbReference>
<dbReference type="PANTHER" id="PTHR22990:SF15">
    <property type="entry name" value="F-BOX ONLY PROTEIN 10"/>
    <property type="match status" value="1"/>
</dbReference>
<keyword evidence="10" id="KW-0808">Transferase</keyword>
<keyword evidence="4" id="KW-0833">Ubl conjugation pathway</keyword>
<keyword evidence="3 8" id="KW-0547">Nucleotide-binding</keyword>
<dbReference type="GO" id="GO:0042545">
    <property type="term" value="P:cell wall modification"/>
    <property type="evidence" value="ECO:0007669"/>
    <property type="project" value="InterPro"/>
</dbReference>
<keyword evidence="5" id="KW-0378">Hydrolase</keyword>
<dbReference type="NCBIfam" id="TIGR03804">
    <property type="entry name" value="para_beta_helix"/>
    <property type="match status" value="3"/>
</dbReference>
<dbReference type="PROSITE" id="PS00107">
    <property type="entry name" value="PROTEIN_KINASE_ATP"/>
    <property type="match status" value="1"/>
</dbReference>
<dbReference type="InterPro" id="IPR012334">
    <property type="entry name" value="Pectin_lyas_fold"/>
</dbReference>
<dbReference type="PANTHER" id="PTHR22990">
    <property type="entry name" value="F-BOX ONLY PROTEIN"/>
    <property type="match status" value="1"/>
</dbReference>
<proteinExistence type="predicted"/>
<accession>A0A1Z4KGN2</accession>
<dbReference type="Pfam" id="PF00069">
    <property type="entry name" value="Pkinase"/>
    <property type="match status" value="1"/>
</dbReference>
<dbReference type="GO" id="GO:0004672">
    <property type="term" value="F:protein kinase activity"/>
    <property type="evidence" value="ECO:0007669"/>
    <property type="project" value="InterPro"/>
</dbReference>
<keyword evidence="6 8" id="KW-0067">ATP-binding</keyword>
<organism evidence="10 11">
    <name type="scientific">Trichormus variabilis NIES-23</name>
    <dbReference type="NCBI Taxonomy" id="1973479"/>
    <lineage>
        <taxon>Bacteria</taxon>
        <taxon>Bacillati</taxon>
        <taxon>Cyanobacteriota</taxon>
        <taxon>Cyanophyceae</taxon>
        <taxon>Nostocales</taxon>
        <taxon>Nostocaceae</taxon>
        <taxon>Trichormus</taxon>
    </lineage>
</organism>
<gene>
    <name evidence="10" type="ORF">NIES23_09080</name>
</gene>
<dbReference type="InterPro" id="IPR039448">
    <property type="entry name" value="Beta_helix"/>
</dbReference>
<keyword evidence="10" id="KW-0418">Kinase</keyword>
<dbReference type="SUPFAM" id="SSF56112">
    <property type="entry name" value="Protein kinase-like (PK-like)"/>
    <property type="match status" value="1"/>
</dbReference>
<dbReference type="NCBIfam" id="NF045510">
    <property type="entry name" value="4Cys_prefix_kin"/>
    <property type="match status" value="1"/>
</dbReference>
<evidence type="ECO:0000256" key="7">
    <source>
        <dbReference type="ARBA" id="ARBA00023085"/>
    </source>
</evidence>
<comment type="pathway">
    <text evidence="1">Protein modification; protein ubiquitination.</text>
</comment>
<dbReference type="GO" id="GO:0030599">
    <property type="term" value="F:pectinesterase activity"/>
    <property type="evidence" value="ECO:0007669"/>
    <property type="project" value="InterPro"/>
</dbReference>
<protein>
    <submittedName>
        <fullName evidence="10">Serine/threonine kinase</fullName>
    </submittedName>
</protein>
<dbReference type="SUPFAM" id="SSF51126">
    <property type="entry name" value="Pectin lyase-like"/>
    <property type="match status" value="2"/>
</dbReference>
<dbReference type="Proteomes" id="UP000217507">
    <property type="component" value="Chromosome"/>
</dbReference>
<evidence type="ECO:0000313" key="11">
    <source>
        <dbReference type="Proteomes" id="UP000217507"/>
    </source>
</evidence>
<dbReference type="PROSITE" id="PS50011">
    <property type="entry name" value="PROTEIN_KINASE_DOM"/>
    <property type="match status" value="1"/>
</dbReference>
<dbReference type="InterPro" id="IPR017441">
    <property type="entry name" value="Protein_kinase_ATP_BS"/>
</dbReference>
<evidence type="ECO:0000256" key="2">
    <source>
        <dbReference type="ARBA" id="ARBA00022737"/>
    </source>
</evidence>
<dbReference type="GO" id="GO:0006511">
    <property type="term" value="P:ubiquitin-dependent protein catabolic process"/>
    <property type="evidence" value="ECO:0007669"/>
    <property type="project" value="TreeGrafter"/>
</dbReference>
<keyword evidence="2" id="KW-0677">Repeat</keyword>
<dbReference type="InterPro" id="IPR000719">
    <property type="entry name" value="Prot_kinase_dom"/>
</dbReference>
<dbReference type="Gene3D" id="3.30.200.20">
    <property type="entry name" value="Phosphorylase Kinase, domain 1"/>
    <property type="match status" value="1"/>
</dbReference>
<evidence type="ECO:0000256" key="4">
    <source>
        <dbReference type="ARBA" id="ARBA00022786"/>
    </source>
</evidence>
<dbReference type="InterPro" id="IPR051550">
    <property type="entry name" value="SCF-Subunits/Alg-Epimerases"/>
</dbReference>
<evidence type="ECO:0000256" key="1">
    <source>
        <dbReference type="ARBA" id="ARBA00004906"/>
    </source>
</evidence>
<keyword evidence="7" id="KW-0063">Aspartyl esterase</keyword>
<dbReference type="Pfam" id="PF13229">
    <property type="entry name" value="Beta_helix"/>
    <property type="match status" value="1"/>
</dbReference>
<evidence type="ECO:0000259" key="9">
    <source>
        <dbReference type="PROSITE" id="PS50011"/>
    </source>
</evidence>
<sequence length="682" mass="75249">MSLCINPQCSKPQNPDNVLFCQTCGSELLLEGRYRVVSVLGGGGFGKTFAVNDTRTQTARVLKVLINNHPKAVELFQREAQVLALLNYPGIPTVEANGYFVYFPRNIQEPMHCLIMEKIEGLDLGEYLRQRDYRPIDEKLALQWFKEVVTILHQVHQQGLFHRDIKPSNIMLRADGRLVLIDFGTARSVTGTYIAKQAVGQVTGVISAGYTPSEQINGQAVQQSDFFALGRTFIYLLTGKEPSDPTIYNYLKDELHWRDGLLSSESNSVPPTVGYGVPPTVGDRTNILPQFADLLDQMMERLPGQRPQNTHIILQRLADIEKNLHPSSPPPPKPKGWTRRRLITVVGFSSLGLTGALAISRLLPKTTVIVSQEGGGDYKTIGAAMQNAQPGMRILVRPGLYQESLVLDKALKIIGDGAKAEIIIESKGASCLVVKTDQAEIRGLTFRSRAGTENKQYFAVDISQGQIILADCDITSDSLSGIGIHGATANPVIQKCQIHDGKQSGIYLYENSRGTIEDCDLFGNTTTEITVDAAQPIIRRCKIRQDKEGGILFRNQAQGTVEDCDIFNNNLSGIEIRDSSNPIIQKCRIHDNQQGDGILVHLNGRGTVEDCNIFGNGFSGVEIRDRGNPVIRRCNINKNKYYGVYAYKNSMGTVENCDLTGNIRSAINVDETSQLQRSGNVE</sequence>
<dbReference type="Gene3D" id="1.10.510.10">
    <property type="entry name" value="Transferase(Phosphotransferase) domain 1"/>
    <property type="match status" value="1"/>
</dbReference>
<evidence type="ECO:0000256" key="6">
    <source>
        <dbReference type="ARBA" id="ARBA00022840"/>
    </source>
</evidence>
<evidence type="ECO:0000256" key="8">
    <source>
        <dbReference type="PROSITE-ProRule" id="PRU10141"/>
    </source>
</evidence>
<dbReference type="InterPro" id="IPR011009">
    <property type="entry name" value="Kinase-like_dom_sf"/>
</dbReference>
<dbReference type="InterPro" id="IPR006626">
    <property type="entry name" value="PbH1"/>
</dbReference>
<dbReference type="InterPro" id="IPR000070">
    <property type="entry name" value="Pectinesterase_cat"/>
</dbReference>
<dbReference type="SMART" id="SM00710">
    <property type="entry name" value="PbH1"/>
    <property type="match status" value="8"/>
</dbReference>
<evidence type="ECO:0000256" key="3">
    <source>
        <dbReference type="ARBA" id="ARBA00022741"/>
    </source>
</evidence>
<feature type="domain" description="Protein kinase" evidence="9">
    <location>
        <begin position="34"/>
        <end position="328"/>
    </location>
</feature>
<dbReference type="AlphaFoldDB" id="A0A1Z4KGN2"/>
<dbReference type="Gene3D" id="2.160.20.10">
    <property type="entry name" value="Single-stranded right-handed beta-helix, Pectin lyase-like"/>
    <property type="match status" value="2"/>
</dbReference>
<dbReference type="SMART" id="SM00220">
    <property type="entry name" value="S_TKc"/>
    <property type="match status" value="1"/>
</dbReference>
<name>A0A1Z4KGN2_ANAVA</name>
<dbReference type="Pfam" id="PF01095">
    <property type="entry name" value="Pectinesterase"/>
    <property type="match status" value="1"/>
</dbReference>
<dbReference type="InterPro" id="IPR008271">
    <property type="entry name" value="Ser/Thr_kinase_AS"/>
</dbReference>
<dbReference type="InterPro" id="IPR022441">
    <property type="entry name" value="Para_beta_helix_rpt-2"/>
</dbReference>
<evidence type="ECO:0000256" key="5">
    <source>
        <dbReference type="ARBA" id="ARBA00022801"/>
    </source>
</evidence>
<evidence type="ECO:0000313" key="10">
    <source>
        <dbReference type="EMBL" id="BAY68124.1"/>
    </source>
</evidence>
<dbReference type="EMBL" id="AP018216">
    <property type="protein sequence ID" value="BAY68124.1"/>
    <property type="molecule type" value="Genomic_DNA"/>
</dbReference>
<reference evidence="10 11" key="1">
    <citation type="submission" date="2017-06" db="EMBL/GenBank/DDBJ databases">
        <title>Genome sequencing of cyanobaciteial culture collection at National Institute for Environmental Studies (NIES).</title>
        <authorList>
            <person name="Hirose Y."/>
            <person name="Shimura Y."/>
            <person name="Fujisawa T."/>
            <person name="Nakamura Y."/>
            <person name="Kawachi M."/>
        </authorList>
    </citation>
    <scope>NUCLEOTIDE SEQUENCE [LARGE SCALE GENOMIC DNA]</scope>
    <source>
        <strain evidence="10 11">NIES-23</strain>
    </source>
</reference>
<dbReference type="GO" id="GO:0005524">
    <property type="term" value="F:ATP binding"/>
    <property type="evidence" value="ECO:0007669"/>
    <property type="project" value="UniProtKB-UniRule"/>
</dbReference>
<feature type="binding site" evidence="8">
    <location>
        <position position="63"/>
    </location>
    <ligand>
        <name>ATP</name>
        <dbReference type="ChEBI" id="CHEBI:30616"/>
    </ligand>
</feature>